<keyword evidence="3" id="KW-1185">Reference proteome</keyword>
<feature type="transmembrane region" description="Helical" evidence="1">
    <location>
        <begin position="147"/>
        <end position="173"/>
    </location>
</feature>
<keyword evidence="1" id="KW-1133">Transmembrane helix</keyword>
<evidence type="ECO:0000256" key="1">
    <source>
        <dbReference type="SAM" id="Phobius"/>
    </source>
</evidence>
<reference evidence="2 3" key="1">
    <citation type="submission" date="2014-05" db="EMBL/GenBank/DDBJ databases">
        <title>De novo Genome Sequence of Spirocheata sp.</title>
        <authorList>
            <person name="Shivani Y."/>
            <person name="Subhash Y."/>
            <person name="Tushar L."/>
            <person name="Sasikala C."/>
            <person name="Ramana C.V."/>
        </authorList>
    </citation>
    <scope>NUCLEOTIDE SEQUENCE [LARGE SCALE GENOMIC DNA]</scope>
    <source>
        <strain evidence="2 3">JC230</strain>
    </source>
</reference>
<gene>
    <name evidence="2" type="ORF">DC28_00955</name>
</gene>
<dbReference type="RefSeq" id="WP_037544833.1">
    <property type="nucleotide sequence ID" value="NZ_JNUP01000003.1"/>
</dbReference>
<accession>A0A098R2F8</accession>
<evidence type="ECO:0000313" key="2">
    <source>
        <dbReference type="EMBL" id="KGE73818.1"/>
    </source>
</evidence>
<feature type="transmembrane region" description="Helical" evidence="1">
    <location>
        <begin position="48"/>
        <end position="70"/>
    </location>
</feature>
<feature type="transmembrane region" description="Helical" evidence="1">
    <location>
        <begin position="210"/>
        <end position="230"/>
    </location>
</feature>
<dbReference type="EMBL" id="JNUP01000003">
    <property type="protein sequence ID" value="KGE73818.1"/>
    <property type="molecule type" value="Genomic_DNA"/>
</dbReference>
<comment type="caution">
    <text evidence="2">The sequence shown here is derived from an EMBL/GenBank/DDBJ whole genome shotgun (WGS) entry which is preliminary data.</text>
</comment>
<protein>
    <submittedName>
        <fullName evidence="2">Uncharacterized protein</fullName>
    </submittedName>
</protein>
<evidence type="ECO:0000313" key="3">
    <source>
        <dbReference type="Proteomes" id="UP000029692"/>
    </source>
</evidence>
<feature type="transmembrane region" description="Helical" evidence="1">
    <location>
        <begin position="236"/>
        <end position="253"/>
    </location>
</feature>
<proteinExistence type="predicted"/>
<name>A0A098R2F8_9SPIO</name>
<organism evidence="2 3">
    <name type="scientific">Spirochaeta lutea</name>
    <dbReference type="NCBI Taxonomy" id="1480694"/>
    <lineage>
        <taxon>Bacteria</taxon>
        <taxon>Pseudomonadati</taxon>
        <taxon>Spirochaetota</taxon>
        <taxon>Spirochaetia</taxon>
        <taxon>Spirochaetales</taxon>
        <taxon>Spirochaetaceae</taxon>
        <taxon>Spirochaeta</taxon>
    </lineage>
</organism>
<feature type="transmembrane region" description="Helical" evidence="1">
    <location>
        <begin position="105"/>
        <end position="127"/>
    </location>
</feature>
<sequence>MNLSTLVSQFSLALGGALVLSLLLWIRLRRILADPQKRPGYIAGDVPIWMYVLGALGIGLLTVLIVGGILQGLNWFQPFTFTGARLSQRYSIREFSPTWSTVQSLIAMFLRSAALEELVKVFLIWLITRGLTTRAYSVLAPSQRSTFITVVPVFLGFIFGIGFGAGETLLFALGNFQLLVLRGSTAVILHGVTAGIAARSIPARELGLRSWAWIAAAMGIHWLYNLLLALPSPFNYLVFVLLAGAMVRILGGIRATQ</sequence>
<keyword evidence="1" id="KW-0812">Transmembrane</keyword>
<dbReference type="AlphaFoldDB" id="A0A098R2F8"/>
<dbReference type="Proteomes" id="UP000029692">
    <property type="component" value="Unassembled WGS sequence"/>
</dbReference>
<feature type="transmembrane region" description="Helical" evidence="1">
    <location>
        <begin position="6"/>
        <end position="28"/>
    </location>
</feature>
<feature type="transmembrane region" description="Helical" evidence="1">
    <location>
        <begin position="179"/>
        <end position="198"/>
    </location>
</feature>
<keyword evidence="1" id="KW-0472">Membrane</keyword>